<dbReference type="EMBL" id="MPUK01000012">
    <property type="protein sequence ID" value="ONH65259.1"/>
    <property type="molecule type" value="Genomic_DNA"/>
</dbReference>
<dbReference type="EC" id="3.5.1.4" evidence="3"/>
<dbReference type="PROSITE" id="PS00571">
    <property type="entry name" value="AMIDASES"/>
    <property type="match status" value="1"/>
</dbReference>
<evidence type="ECO:0000256" key="2">
    <source>
        <dbReference type="ARBA" id="ARBA00009199"/>
    </source>
</evidence>
<evidence type="ECO:0000256" key="4">
    <source>
        <dbReference type="ARBA" id="ARBA00022801"/>
    </source>
</evidence>
<feature type="region of interest" description="Disordered" evidence="6">
    <location>
        <begin position="204"/>
        <end position="225"/>
    </location>
</feature>
<evidence type="ECO:0000256" key="1">
    <source>
        <dbReference type="ARBA" id="ARBA00001311"/>
    </source>
</evidence>
<dbReference type="AlphaFoldDB" id="A0A1V2L030"/>
<keyword evidence="9" id="KW-1185">Reference proteome</keyword>
<evidence type="ECO:0000256" key="3">
    <source>
        <dbReference type="ARBA" id="ARBA00012922"/>
    </source>
</evidence>
<evidence type="ECO:0000313" key="9">
    <source>
        <dbReference type="Proteomes" id="UP000189513"/>
    </source>
</evidence>
<gene>
    <name evidence="8" type="ORF">BON22_4823</name>
</gene>
<dbReference type="Gene3D" id="3.90.1300.10">
    <property type="entry name" value="Amidase signature (AS) domain"/>
    <property type="match status" value="1"/>
</dbReference>
<name>A0A1V2L030_CYBFA</name>
<feature type="domain" description="Amidase" evidence="7">
    <location>
        <begin position="87"/>
        <end position="528"/>
    </location>
</feature>
<comment type="caution">
    <text evidence="8">The sequence shown here is derived from an EMBL/GenBank/DDBJ whole genome shotgun (WGS) entry which is preliminary data.</text>
</comment>
<evidence type="ECO:0000256" key="5">
    <source>
        <dbReference type="PIRSR" id="PIRSR001221-1"/>
    </source>
</evidence>
<dbReference type="SUPFAM" id="SSF75304">
    <property type="entry name" value="Amidase signature (AS) enzymes"/>
    <property type="match status" value="1"/>
</dbReference>
<keyword evidence="4" id="KW-0378">Hydrolase</keyword>
<accession>A0A1V2L030</accession>
<dbReference type="Pfam" id="PF01425">
    <property type="entry name" value="Amidase"/>
    <property type="match status" value="1"/>
</dbReference>
<protein>
    <recommendedName>
        <fullName evidence="3">amidase</fullName>
        <ecNumber evidence="3">3.5.1.4</ecNumber>
    </recommendedName>
</protein>
<dbReference type="Proteomes" id="UP000189513">
    <property type="component" value="Unassembled WGS sequence"/>
</dbReference>
<dbReference type="InterPro" id="IPR023631">
    <property type="entry name" value="Amidase_dom"/>
</dbReference>
<sequence length="540" mass="60248">MTQSETASADVFQEKWGPKIEAYRAALAKEVEPYKKYVKGIDYNAEHFNAVEAMESILTEDEKAITNCTAKQLIAKQKSGEYTALDIYEAFAKRGAIAHIFTNCAMELFIEEGRERAKELDKYREEHNGELVGPFHGLPITLKELMKYGGKVTTASYVCYLDNFIEKDPRKESISIQILRKHGAVFYMRTSQPQSVMHLDTDNVITGRTTNPYNRKTSPGGSSGGESAAVALGASVFGIGSDIGGSIRVPAAFCGLYGIRPTCKRVTGLNSLSGGAGQESIFSSQGPLTRHLEDLEYYMEHYINGGKPWIQDPNMIPLEWKKETVDKEAVTFGVLLTDTLVDPSDAIARGLKYVQEKLGTSNIKTKVITIDHGKMKEAFKQTLHIYGQSRPTHEKLFAASGEPLLPLTKVFLNFANPETNDVLVNNILKEEFKLYFHRLFQDEGIDFLISPTSPNVAEVPKNLTHWNYSSMFNLIDFPNIIFKTGLTYDPEVDVKGPTGIIPDFNPADYVNLPINLQLTALRHQDEKLVEGIKILDEVLL</sequence>
<dbReference type="PANTHER" id="PTHR46072:SF4">
    <property type="entry name" value="AMIDASE C550.07-RELATED"/>
    <property type="match status" value="1"/>
</dbReference>
<organism evidence="8 9">
    <name type="scientific">Cyberlindnera fabianii</name>
    <name type="common">Yeast</name>
    <name type="synonym">Hansenula fabianii</name>
    <dbReference type="NCBI Taxonomy" id="36022"/>
    <lineage>
        <taxon>Eukaryota</taxon>
        <taxon>Fungi</taxon>
        <taxon>Dikarya</taxon>
        <taxon>Ascomycota</taxon>
        <taxon>Saccharomycotina</taxon>
        <taxon>Saccharomycetes</taxon>
        <taxon>Phaffomycetales</taxon>
        <taxon>Phaffomycetaceae</taxon>
        <taxon>Cyberlindnera</taxon>
    </lineage>
</organism>
<comment type="similarity">
    <text evidence="2">Belongs to the amidase family.</text>
</comment>
<dbReference type="PANTHER" id="PTHR46072">
    <property type="entry name" value="AMIDASE-RELATED-RELATED"/>
    <property type="match status" value="1"/>
</dbReference>
<feature type="compositionally biased region" description="Polar residues" evidence="6">
    <location>
        <begin position="204"/>
        <end position="217"/>
    </location>
</feature>
<dbReference type="STRING" id="36022.A0A1V2L030"/>
<evidence type="ECO:0000256" key="6">
    <source>
        <dbReference type="SAM" id="MobiDB-lite"/>
    </source>
</evidence>
<dbReference type="InterPro" id="IPR036928">
    <property type="entry name" value="AS_sf"/>
</dbReference>
<evidence type="ECO:0000313" key="8">
    <source>
        <dbReference type="EMBL" id="ONH65259.1"/>
    </source>
</evidence>
<proteinExistence type="inferred from homology"/>
<reference evidence="9" key="1">
    <citation type="journal article" date="2017" name="Genome Announc.">
        <title>Genome sequences of Cyberlindnera fabianii 65, Pichia kudriavzevii 129, and Saccharomyces cerevisiae 131 isolated from fermented masau fruits in Zimbabwe.</title>
        <authorList>
            <person name="van Rijswijck I.M.H."/>
            <person name="Derks M.F.L."/>
            <person name="Abee T."/>
            <person name="de Ridder D."/>
            <person name="Smid E.J."/>
        </authorList>
    </citation>
    <scope>NUCLEOTIDE SEQUENCE [LARGE SCALE GENOMIC DNA]</scope>
    <source>
        <strain evidence="9">65</strain>
    </source>
</reference>
<dbReference type="PIRSF" id="PIRSF001221">
    <property type="entry name" value="Amidase_fungi"/>
    <property type="match status" value="1"/>
</dbReference>
<dbReference type="VEuPathDB" id="FungiDB:BON22_4823"/>
<dbReference type="InterPro" id="IPR020556">
    <property type="entry name" value="Amidase_CS"/>
</dbReference>
<dbReference type="OMA" id="GHISTCE"/>
<feature type="active site" description="Charge relay system" evidence="5">
    <location>
        <position position="143"/>
    </location>
</feature>
<feature type="active site" description="Charge relay system" evidence="5">
    <location>
        <position position="222"/>
    </location>
</feature>
<evidence type="ECO:0000259" key="7">
    <source>
        <dbReference type="Pfam" id="PF01425"/>
    </source>
</evidence>
<comment type="catalytic activity">
    <reaction evidence="1">
        <text>a monocarboxylic acid amide + H2O = a monocarboxylate + NH4(+)</text>
        <dbReference type="Rhea" id="RHEA:12020"/>
        <dbReference type="ChEBI" id="CHEBI:15377"/>
        <dbReference type="ChEBI" id="CHEBI:28938"/>
        <dbReference type="ChEBI" id="CHEBI:35757"/>
        <dbReference type="ChEBI" id="CHEBI:83628"/>
        <dbReference type="EC" id="3.5.1.4"/>
    </reaction>
</comment>
<dbReference type="GO" id="GO:0004040">
    <property type="term" value="F:amidase activity"/>
    <property type="evidence" value="ECO:0007669"/>
    <property type="project" value="UniProtKB-EC"/>
</dbReference>
<feature type="active site" description="Acyl-ester intermediate" evidence="5">
    <location>
        <position position="246"/>
    </location>
</feature>